<evidence type="ECO:0000313" key="2">
    <source>
        <dbReference type="Proteomes" id="UP000261811"/>
    </source>
</evidence>
<comment type="caution">
    <text evidence="1">The sequence shown here is derived from an EMBL/GenBank/DDBJ whole genome shotgun (WGS) entry which is preliminary data.</text>
</comment>
<dbReference type="OrthoDB" id="3540517at2"/>
<dbReference type="AlphaFoldDB" id="A0A372JHX7"/>
<protein>
    <submittedName>
        <fullName evidence="1">Uncharacterized protein</fullName>
    </submittedName>
</protein>
<name>A0A372JHX7_9ACTN</name>
<dbReference type="RefSeq" id="WP_117359293.1">
    <property type="nucleotide sequence ID" value="NZ_QURH01000334.1"/>
</dbReference>
<gene>
    <name evidence="1" type="ORF">DZF91_21725</name>
</gene>
<sequence length="158" mass="17271">MVGWRTGTVAVVVAVASVAVGVPDAVARQAADPCGGQGYAHVVRLYRRGGARLPLRCGTSTWGYRHITHRWSADFDRRIALTISRGVVVQDVQGDGGTAIYALFDRRCKELFRVIYNGGAYRGHDVRPQGIITAYRRDIAHARLAAPSRRPCAVIQDI</sequence>
<reference evidence="1 2" key="1">
    <citation type="submission" date="2018-08" db="EMBL/GenBank/DDBJ databases">
        <title>Actinomadura jelena sp. nov., a novel Actinomycete isolated from soil in Chad.</title>
        <authorList>
            <person name="Shi L."/>
        </authorList>
    </citation>
    <scope>NUCLEOTIDE SEQUENCE [LARGE SCALE GENOMIC DNA]</scope>
    <source>
        <strain evidence="1 2">NEAU-G17</strain>
    </source>
</reference>
<accession>A0A372JHX7</accession>
<dbReference type="Proteomes" id="UP000261811">
    <property type="component" value="Unassembled WGS sequence"/>
</dbReference>
<evidence type="ECO:0000313" key="1">
    <source>
        <dbReference type="EMBL" id="RFU39560.1"/>
    </source>
</evidence>
<keyword evidence="2" id="KW-1185">Reference proteome</keyword>
<organism evidence="1 2">
    <name type="scientific">Actinomadura logoneensis</name>
    <dbReference type="NCBI Taxonomy" id="2293572"/>
    <lineage>
        <taxon>Bacteria</taxon>
        <taxon>Bacillati</taxon>
        <taxon>Actinomycetota</taxon>
        <taxon>Actinomycetes</taxon>
        <taxon>Streptosporangiales</taxon>
        <taxon>Thermomonosporaceae</taxon>
        <taxon>Actinomadura</taxon>
    </lineage>
</organism>
<dbReference type="EMBL" id="QURH01000334">
    <property type="protein sequence ID" value="RFU39560.1"/>
    <property type="molecule type" value="Genomic_DNA"/>
</dbReference>
<proteinExistence type="predicted"/>